<reference evidence="1 2" key="1">
    <citation type="submission" date="2017-01" db="EMBL/GenBank/DDBJ databases">
        <authorList>
            <person name="Mah S.A."/>
            <person name="Swanson W.J."/>
            <person name="Moy G.W."/>
            <person name="Vacquier V.D."/>
        </authorList>
    </citation>
    <scope>NUCLEOTIDE SEQUENCE [LARGE SCALE GENOMIC DNA]</scope>
    <source>
        <strain evidence="1 2">DSM 11589</strain>
    </source>
</reference>
<evidence type="ECO:0000313" key="1">
    <source>
        <dbReference type="EMBL" id="SIS68695.1"/>
    </source>
</evidence>
<sequence length="60" mass="6731">MKTIIFADYAAALSQRKAALGIEAPANDGARRTPEKRTLLQELDDRQRAIGQQPVFQARY</sequence>
<dbReference type="EMBL" id="FTOA01000003">
    <property type="protein sequence ID" value="SIS68695.1"/>
    <property type="molecule type" value="Genomic_DNA"/>
</dbReference>
<proteinExistence type="predicted"/>
<protein>
    <submittedName>
        <fullName evidence="1">Uncharacterized protein</fullName>
    </submittedName>
</protein>
<evidence type="ECO:0000313" key="2">
    <source>
        <dbReference type="Proteomes" id="UP000185678"/>
    </source>
</evidence>
<dbReference type="OrthoDB" id="7283050at2"/>
<organism evidence="1 2">
    <name type="scientific">Insolitispirillum peregrinum</name>
    <dbReference type="NCBI Taxonomy" id="80876"/>
    <lineage>
        <taxon>Bacteria</taxon>
        <taxon>Pseudomonadati</taxon>
        <taxon>Pseudomonadota</taxon>
        <taxon>Alphaproteobacteria</taxon>
        <taxon>Rhodospirillales</taxon>
        <taxon>Novispirillaceae</taxon>
        <taxon>Insolitispirillum</taxon>
    </lineage>
</organism>
<accession>A0A1N7L4A0</accession>
<keyword evidence="2" id="KW-1185">Reference proteome</keyword>
<dbReference type="AlphaFoldDB" id="A0A1N7L4A0"/>
<name>A0A1N7L4A0_9PROT</name>
<gene>
    <name evidence="1" type="ORF">SAMN05421779_103105</name>
</gene>
<dbReference type="RefSeq" id="WP_076399756.1">
    <property type="nucleotide sequence ID" value="NZ_FTOA01000003.1"/>
</dbReference>
<dbReference type="Proteomes" id="UP000185678">
    <property type="component" value="Unassembled WGS sequence"/>
</dbReference>